<feature type="domain" description="RNA polymerase sigma-70 region 2" evidence="5">
    <location>
        <begin position="24"/>
        <end position="92"/>
    </location>
</feature>
<evidence type="ECO:0000313" key="7">
    <source>
        <dbReference type="EMBL" id="GGH47553.1"/>
    </source>
</evidence>
<reference evidence="7" key="1">
    <citation type="journal article" date="2014" name="Int. J. Syst. Evol. Microbiol.">
        <title>Complete genome sequence of Corynebacterium casei LMG S-19264T (=DSM 44701T), isolated from a smear-ripened cheese.</title>
        <authorList>
            <consortium name="US DOE Joint Genome Institute (JGI-PGF)"/>
            <person name="Walter F."/>
            <person name="Albersmeier A."/>
            <person name="Kalinowski J."/>
            <person name="Ruckert C."/>
        </authorList>
    </citation>
    <scope>NUCLEOTIDE SEQUENCE</scope>
    <source>
        <strain evidence="7">CGMCC 1.15794</strain>
    </source>
</reference>
<evidence type="ECO:0000256" key="3">
    <source>
        <dbReference type="ARBA" id="ARBA00023082"/>
    </source>
</evidence>
<dbReference type="SUPFAM" id="SSF88659">
    <property type="entry name" value="Sigma3 and sigma4 domains of RNA polymerase sigma factors"/>
    <property type="match status" value="1"/>
</dbReference>
<sequence length="177" mass="19782">MDGTGDAELLERSGNGDELAFQALFDRHAAAVMRYAWALAATREDAQDLVQETFLTAWRRAGAIRLVGASALPWLLTTCLNHSRNLKRRRARHDALPLPDEFRGDVRKAEAEDLAKERLRWVLDAIDGLSEPDRTLCRLCLIEGRSYKEAAATLGTTSGAVAKRIQRVRTILRNEVV</sequence>
<keyword evidence="2" id="KW-0805">Transcription regulation</keyword>
<reference evidence="7" key="2">
    <citation type="submission" date="2020-09" db="EMBL/GenBank/DDBJ databases">
        <authorList>
            <person name="Sun Q."/>
            <person name="Zhou Y."/>
        </authorList>
    </citation>
    <scope>NUCLEOTIDE SEQUENCE</scope>
    <source>
        <strain evidence="7">CGMCC 1.15794</strain>
    </source>
</reference>
<evidence type="ECO:0000313" key="8">
    <source>
        <dbReference type="Proteomes" id="UP000657592"/>
    </source>
</evidence>
<comment type="caution">
    <text evidence="7">The sequence shown here is derived from an EMBL/GenBank/DDBJ whole genome shotgun (WGS) entry which is preliminary data.</text>
</comment>
<dbReference type="InterPro" id="IPR013249">
    <property type="entry name" value="RNA_pol_sigma70_r4_t2"/>
</dbReference>
<feature type="domain" description="RNA polymerase sigma factor 70 region 4 type 2" evidence="6">
    <location>
        <begin position="120"/>
        <end position="170"/>
    </location>
</feature>
<accession>A0A917MMA3</accession>
<dbReference type="InterPro" id="IPR036388">
    <property type="entry name" value="WH-like_DNA-bd_sf"/>
</dbReference>
<evidence type="ECO:0000256" key="4">
    <source>
        <dbReference type="ARBA" id="ARBA00023163"/>
    </source>
</evidence>
<dbReference type="Pfam" id="PF04542">
    <property type="entry name" value="Sigma70_r2"/>
    <property type="match status" value="1"/>
</dbReference>
<keyword evidence="8" id="KW-1185">Reference proteome</keyword>
<dbReference type="PANTHER" id="PTHR43133">
    <property type="entry name" value="RNA POLYMERASE ECF-TYPE SIGMA FACTO"/>
    <property type="match status" value="1"/>
</dbReference>
<dbReference type="RefSeq" id="WP_188756574.1">
    <property type="nucleotide sequence ID" value="NZ_BMJY01000012.1"/>
</dbReference>
<dbReference type="GO" id="GO:0000428">
    <property type="term" value="C:DNA-directed RNA polymerase complex"/>
    <property type="evidence" value="ECO:0007669"/>
    <property type="project" value="UniProtKB-KW"/>
</dbReference>
<dbReference type="InterPro" id="IPR013325">
    <property type="entry name" value="RNA_pol_sigma_r2"/>
</dbReference>
<dbReference type="GO" id="GO:0006352">
    <property type="term" value="P:DNA-templated transcription initiation"/>
    <property type="evidence" value="ECO:0007669"/>
    <property type="project" value="InterPro"/>
</dbReference>
<comment type="similarity">
    <text evidence="1">Belongs to the sigma-70 factor family. ECF subfamily.</text>
</comment>
<organism evidence="7 8">
    <name type="scientific">Microbacterium album</name>
    <dbReference type="NCBI Taxonomy" id="2053191"/>
    <lineage>
        <taxon>Bacteria</taxon>
        <taxon>Bacillati</taxon>
        <taxon>Actinomycetota</taxon>
        <taxon>Actinomycetes</taxon>
        <taxon>Micrococcales</taxon>
        <taxon>Microbacteriaceae</taxon>
        <taxon>Microbacterium</taxon>
    </lineage>
</organism>
<dbReference type="Proteomes" id="UP000657592">
    <property type="component" value="Unassembled WGS sequence"/>
</dbReference>
<dbReference type="InterPro" id="IPR007627">
    <property type="entry name" value="RNA_pol_sigma70_r2"/>
</dbReference>
<dbReference type="SUPFAM" id="SSF88946">
    <property type="entry name" value="Sigma2 domain of RNA polymerase sigma factors"/>
    <property type="match status" value="1"/>
</dbReference>
<dbReference type="EMBL" id="BMJY01000012">
    <property type="protein sequence ID" value="GGH47553.1"/>
    <property type="molecule type" value="Genomic_DNA"/>
</dbReference>
<name>A0A917MMA3_9MICO</name>
<dbReference type="InterPro" id="IPR013324">
    <property type="entry name" value="RNA_pol_sigma_r3/r4-like"/>
</dbReference>
<dbReference type="Gene3D" id="1.10.1740.10">
    <property type="match status" value="1"/>
</dbReference>
<evidence type="ECO:0000259" key="5">
    <source>
        <dbReference type="Pfam" id="PF04542"/>
    </source>
</evidence>
<evidence type="ECO:0000256" key="2">
    <source>
        <dbReference type="ARBA" id="ARBA00023015"/>
    </source>
</evidence>
<dbReference type="NCBIfam" id="TIGR02937">
    <property type="entry name" value="sigma70-ECF"/>
    <property type="match status" value="1"/>
</dbReference>
<dbReference type="InterPro" id="IPR039425">
    <property type="entry name" value="RNA_pol_sigma-70-like"/>
</dbReference>
<dbReference type="AlphaFoldDB" id="A0A917MMA3"/>
<dbReference type="Gene3D" id="1.10.10.10">
    <property type="entry name" value="Winged helix-like DNA-binding domain superfamily/Winged helix DNA-binding domain"/>
    <property type="match status" value="1"/>
</dbReference>
<gene>
    <name evidence="7" type="primary">rpoE</name>
    <name evidence="7" type="ORF">GCM10010921_24390</name>
</gene>
<keyword evidence="4" id="KW-0804">Transcription</keyword>
<keyword evidence="7" id="KW-0240">DNA-directed RNA polymerase</keyword>
<evidence type="ECO:0000259" key="6">
    <source>
        <dbReference type="Pfam" id="PF08281"/>
    </source>
</evidence>
<keyword evidence="3" id="KW-0731">Sigma factor</keyword>
<proteinExistence type="inferred from homology"/>
<dbReference type="GO" id="GO:0016987">
    <property type="term" value="F:sigma factor activity"/>
    <property type="evidence" value="ECO:0007669"/>
    <property type="project" value="UniProtKB-KW"/>
</dbReference>
<protein>
    <submittedName>
        <fullName evidence="7">DNA-directed RNA polymerase sigma-70 factor</fullName>
    </submittedName>
</protein>
<dbReference type="InterPro" id="IPR014284">
    <property type="entry name" value="RNA_pol_sigma-70_dom"/>
</dbReference>
<evidence type="ECO:0000256" key="1">
    <source>
        <dbReference type="ARBA" id="ARBA00010641"/>
    </source>
</evidence>
<dbReference type="GO" id="GO:0003677">
    <property type="term" value="F:DNA binding"/>
    <property type="evidence" value="ECO:0007669"/>
    <property type="project" value="InterPro"/>
</dbReference>
<dbReference type="Pfam" id="PF08281">
    <property type="entry name" value="Sigma70_r4_2"/>
    <property type="match status" value="1"/>
</dbReference>
<dbReference type="PANTHER" id="PTHR43133:SF25">
    <property type="entry name" value="RNA POLYMERASE SIGMA FACTOR RFAY-RELATED"/>
    <property type="match status" value="1"/>
</dbReference>